<keyword evidence="10" id="KW-1185">Reference proteome</keyword>
<accession>K6GFX5</accession>
<dbReference type="PATRIC" id="fig|1208365.4.peg.1339"/>
<evidence type="ECO:0000256" key="2">
    <source>
        <dbReference type="ARBA" id="ARBA00013253"/>
    </source>
</evidence>
<dbReference type="EC" id="2.7.6.3" evidence="2"/>
<reference evidence="9 10" key="1">
    <citation type="submission" date="2012-09" db="EMBL/GenBank/DDBJ databases">
        <authorList>
            <person name="Dupont C.L."/>
            <person name="Rusch D.B."/>
            <person name="Lombardo M.-J."/>
            <person name="Novotny M."/>
            <person name="Yee-Greenbaum J."/>
            <person name="Laskin R."/>
        </authorList>
    </citation>
    <scope>NUCLEOTIDE SEQUENCE [LARGE SCALE GENOMIC DNA]</scope>
    <source>
        <strain evidence="9">SAR86E</strain>
    </source>
</reference>
<dbReference type="Proteomes" id="UP000010310">
    <property type="component" value="Unassembled WGS sequence"/>
</dbReference>
<gene>
    <name evidence="9" type="primary">folK</name>
    <name evidence="9" type="ORF">B273_0751</name>
</gene>
<dbReference type="GO" id="GO:0016301">
    <property type="term" value="F:kinase activity"/>
    <property type="evidence" value="ECO:0007669"/>
    <property type="project" value="UniProtKB-KW"/>
</dbReference>
<protein>
    <recommendedName>
        <fullName evidence="2">2-amino-4-hydroxy-6-hydroxymethyldihydropteridine diphosphokinase</fullName>
        <ecNumber evidence="2">2.7.6.3</ecNumber>
    </recommendedName>
</protein>
<dbReference type="EMBL" id="AMWX01000012">
    <property type="protein sequence ID" value="EKO35935.1"/>
    <property type="molecule type" value="Genomic_DNA"/>
</dbReference>
<dbReference type="GO" id="GO:0046656">
    <property type="term" value="P:folic acid biosynthetic process"/>
    <property type="evidence" value="ECO:0007669"/>
    <property type="project" value="UniProtKB-KW"/>
</dbReference>
<organism evidence="9 10">
    <name type="scientific">SAR86 cluster bacterium SAR86E</name>
    <dbReference type="NCBI Taxonomy" id="1208365"/>
    <lineage>
        <taxon>Bacteria</taxon>
        <taxon>Pseudomonadati</taxon>
        <taxon>Pseudomonadota</taxon>
        <taxon>Gammaproteobacteria</taxon>
        <taxon>SAR86 cluster</taxon>
    </lineage>
</organism>
<proteinExistence type="predicted"/>
<evidence type="ECO:0000256" key="7">
    <source>
        <dbReference type="ARBA" id="ARBA00022909"/>
    </source>
</evidence>
<evidence type="ECO:0000313" key="9">
    <source>
        <dbReference type="EMBL" id="EKO35935.1"/>
    </source>
</evidence>
<sequence>MKYYLSLGSNIDPVNHLDLAIFELSNIFENTLSSSIHKTPAEGFDGEDFLNLVFCGSCSLSFDELNKKLKDIEDKAGRDRSAPKFSSRTLDIDIVLQLSEDDEILFESDEIAKYSFVSEPLSELL</sequence>
<dbReference type="STRING" id="1208365.B273_0751"/>
<comment type="caution">
    <text evidence="9">The sequence shown here is derived from an EMBL/GenBank/DDBJ whole genome shotgun (WGS) entry which is preliminary data.</text>
</comment>
<keyword evidence="4" id="KW-0547">Nucleotide-binding</keyword>
<dbReference type="NCBIfam" id="TIGR01498">
    <property type="entry name" value="folK"/>
    <property type="match status" value="1"/>
</dbReference>
<name>K6GFX5_9GAMM</name>
<keyword evidence="6" id="KW-0067">ATP-binding</keyword>
<keyword evidence="7" id="KW-0289">Folate biosynthesis</keyword>
<keyword evidence="3 9" id="KW-0808">Transferase</keyword>
<dbReference type="PANTHER" id="PTHR43071:SF2">
    <property type="entry name" value="2-AMINO-4-HYDROXY-6-HYDROXYMETHYLDIHYDROPTERIDINE PYROPHOSPHOKINASE"/>
    <property type="match status" value="1"/>
</dbReference>
<comment type="pathway">
    <text evidence="1">Cofactor biosynthesis; tetrahydrofolate biosynthesis; 2-amino-4-hydroxy-6-hydroxymethyl-7,8-dihydropteridine diphosphate from 7,8-dihydroneopterin triphosphate: step 4/4.</text>
</comment>
<dbReference type="Pfam" id="PF01288">
    <property type="entry name" value="HPPK"/>
    <property type="match status" value="1"/>
</dbReference>
<dbReference type="GO" id="GO:0046654">
    <property type="term" value="P:tetrahydrofolate biosynthetic process"/>
    <property type="evidence" value="ECO:0007669"/>
    <property type="project" value="UniProtKB-UniPathway"/>
</dbReference>
<evidence type="ECO:0000313" key="10">
    <source>
        <dbReference type="Proteomes" id="UP000010310"/>
    </source>
</evidence>
<evidence type="ECO:0000256" key="3">
    <source>
        <dbReference type="ARBA" id="ARBA00022679"/>
    </source>
</evidence>
<evidence type="ECO:0000256" key="5">
    <source>
        <dbReference type="ARBA" id="ARBA00022777"/>
    </source>
</evidence>
<evidence type="ECO:0000259" key="8">
    <source>
        <dbReference type="Pfam" id="PF01288"/>
    </source>
</evidence>
<evidence type="ECO:0000256" key="1">
    <source>
        <dbReference type="ARBA" id="ARBA00005051"/>
    </source>
</evidence>
<evidence type="ECO:0000256" key="4">
    <source>
        <dbReference type="ARBA" id="ARBA00022741"/>
    </source>
</evidence>
<evidence type="ECO:0000256" key="6">
    <source>
        <dbReference type="ARBA" id="ARBA00022840"/>
    </source>
</evidence>
<keyword evidence="5 9" id="KW-0418">Kinase</keyword>
<dbReference type="CDD" id="cd00483">
    <property type="entry name" value="HPPK"/>
    <property type="match status" value="1"/>
</dbReference>
<dbReference type="SUPFAM" id="SSF55083">
    <property type="entry name" value="6-hydroxymethyl-7,8-dihydropterin pyrophosphokinase, HPPK"/>
    <property type="match status" value="1"/>
</dbReference>
<dbReference type="GO" id="GO:0005524">
    <property type="term" value="F:ATP binding"/>
    <property type="evidence" value="ECO:0007669"/>
    <property type="project" value="UniProtKB-KW"/>
</dbReference>
<dbReference type="AlphaFoldDB" id="K6GFX5"/>
<feature type="domain" description="7,8-dihydro-6-hydroxymethylpterin-pyrophosphokinase" evidence="8">
    <location>
        <begin position="4"/>
        <end position="124"/>
    </location>
</feature>
<dbReference type="GO" id="GO:0003848">
    <property type="term" value="F:2-amino-4-hydroxy-6-hydroxymethyldihydropteridine diphosphokinase activity"/>
    <property type="evidence" value="ECO:0007669"/>
    <property type="project" value="UniProtKB-EC"/>
</dbReference>
<dbReference type="UniPathway" id="UPA00077">
    <property type="reaction ID" value="UER00155"/>
</dbReference>
<dbReference type="PANTHER" id="PTHR43071">
    <property type="entry name" value="2-AMINO-4-HYDROXY-6-HYDROXYMETHYLDIHYDROPTERIDINE PYROPHOSPHOKINASE"/>
    <property type="match status" value="1"/>
</dbReference>
<dbReference type="InterPro" id="IPR000550">
    <property type="entry name" value="Hppk"/>
</dbReference>
<dbReference type="InterPro" id="IPR035907">
    <property type="entry name" value="Hppk_sf"/>
</dbReference>
<dbReference type="Gene3D" id="3.30.70.560">
    <property type="entry name" value="7,8-Dihydro-6-hydroxymethylpterin-pyrophosphokinase HPPK"/>
    <property type="match status" value="1"/>
</dbReference>